<evidence type="ECO:0000313" key="3">
    <source>
        <dbReference type="EnsemblMetazoa" id="ISCW002836-PA"/>
    </source>
</evidence>
<sequence>RHCPEHSPVPPGTRPSLRIRDPLHLPGRDRDDPPHGSPNPAAANNAALRVPPRCRIDFAAAATGGGF</sequence>
<reference evidence="3" key="2">
    <citation type="submission" date="2020-05" db="UniProtKB">
        <authorList>
            <consortium name="EnsemblMetazoa"/>
        </authorList>
    </citation>
    <scope>IDENTIFICATION</scope>
    <source>
        <strain evidence="3">wikel</strain>
    </source>
</reference>
<dbReference type="EMBL" id="DS680414">
    <property type="protein sequence ID" value="EEC04123.1"/>
    <property type="molecule type" value="Genomic_DNA"/>
</dbReference>
<feature type="non-terminal residue" evidence="2">
    <location>
        <position position="67"/>
    </location>
</feature>
<feature type="region of interest" description="Disordered" evidence="1">
    <location>
        <begin position="1"/>
        <end position="49"/>
    </location>
</feature>
<keyword evidence="4" id="KW-1185">Reference proteome</keyword>
<dbReference type="AlphaFoldDB" id="B7PC01"/>
<protein>
    <submittedName>
        <fullName evidence="2 3">Uncharacterized protein</fullName>
    </submittedName>
</protein>
<evidence type="ECO:0000256" key="1">
    <source>
        <dbReference type="SAM" id="MobiDB-lite"/>
    </source>
</evidence>
<evidence type="ECO:0000313" key="2">
    <source>
        <dbReference type="EMBL" id="EEC04123.1"/>
    </source>
</evidence>
<proteinExistence type="predicted"/>
<dbReference type="HOGENOM" id="CLU_2819893_0_0_1"/>
<reference evidence="2 4" key="1">
    <citation type="submission" date="2008-03" db="EMBL/GenBank/DDBJ databases">
        <title>Annotation of Ixodes scapularis.</title>
        <authorList>
            <consortium name="Ixodes scapularis Genome Project Consortium"/>
            <person name="Caler E."/>
            <person name="Hannick L.I."/>
            <person name="Bidwell S."/>
            <person name="Joardar V."/>
            <person name="Thiagarajan M."/>
            <person name="Amedeo P."/>
            <person name="Galinsky K.J."/>
            <person name="Schobel S."/>
            <person name="Inman J."/>
            <person name="Hostetler J."/>
            <person name="Miller J."/>
            <person name="Hammond M."/>
            <person name="Megy K."/>
            <person name="Lawson D."/>
            <person name="Kodira C."/>
            <person name="Sutton G."/>
            <person name="Meyer J."/>
            <person name="Hill C.A."/>
            <person name="Birren B."/>
            <person name="Nene V."/>
            <person name="Collins F."/>
            <person name="Alarcon-Chaidez F."/>
            <person name="Wikel S."/>
            <person name="Strausberg R."/>
        </authorList>
    </citation>
    <scope>NUCLEOTIDE SEQUENCE [LARGE SCALE GENOMIC DNA]</scope>
    <source>
        <strain evidence="4">Wikel</strain>
        <strain evidence="2">Wikel colony</strain>
    </source>
</reference>
<feature type="non-terminal residue" evidence="2">
    <location>
        <position position="1"/>
    </location>
</feature>
<feature type="compositionally biased region" description="Low complexity" evidence="1">
    <location>
        <begin position="38"/>
        <end position="47"/>
    </location>
</feature>
<dbReference type="EMBL" id="ABJB010049985">
    <property type="status" value="NOT_ANNOTATED_CDS"/>
    <property type="molecule type" value="Genomic_DNA"/>
</dbReference>
<dbReference type="VEuPathDB" id="VectorBase:ISCW002836"/>
<dbReference type="VEuPathDB" id="VectorBase:ISCI002836"/>
<dbReference type="PaxDb" id="6945-B7PC01"/>
<dbReference type="InParanoid" id="B7PC01"/>
<feature type="compositionally biased region" description="Basic and acidic residues" evidence="1">
    <location>
        <begin position="18"/>
        <end position="34"/>
    </location>
</feature>
<evidence type="ECO:0000313" key="4">
    <source>
        <dbReference type="Proteomes" id="UP000001555"/>
    </source>
</evidence>
<accession>B7PC01</accession>
<dbReference type="EnsemblMetazoa" id="ISCW002836-RA">
    <property type="protein sequence ID" value="ISCW002836-PA"/>
    <property type="gene ID" value="ISCW002836"/>
</dbReference>
<gene>
    <name evidence="2" type="ORF">IscW_ISCW002836</name>
</gene>
<dbReference type="Proteomes" id="UP000001555">
    <property type="component" value="Unassembled WGS sequence"/>
</dbReference>
<name>B7PC01_IXOSC</name>
<organism>
    <name type="scientific">Ixodes scapularis</name>
    <name type="common">Black-legged tick</name>
    <name type="synonym">Deer tick</name>
    <dbReference type="NCBI Taxonomy" id="6945"/>
    <lineage>
        <taxon>Eukaryota</taxon>
        <taxon>Metazoa</taxon>
        <taxon>Ecdysozoa</taxon>
        <taxon>Arthropoda</taxon>
        <taxon>Chelicerata</taxon>
        <taxon>Arachnida</taxon>
        <taxon>Acari</taxon>
        <taxon>Parasitiformes</taxon>
        <taxon>Ixodida</taxon>
        <taxon>Ixodoidea</taxon>
        <taxon>Ixodidae</taxon>
        <taxon>Ixodinae</taxon>
        <taxon>Ixodes</taxon>
    </lineage>
</organism>